<feature type="binding site" evidence="8">
    <location>
        <begin position="214"/>
        <end position="229"/>
    </location>
    <ligand>
        <name>FAD</name>
        <dbReference type="ChEBI" id="CHEBI:57692"/>
    </ligand>
</feature>
<reference evidence="11 12" key="1">
    <citation type="submission" date="2014-08" db="EMBL/GenBank/DDBJ databases">
        <title>Porphyromonas gingivicanis strain:COT-022_OH1391 Genome sequencing.</title>
        <authorList>
            <person name="Wallis C."/>
            <person name="Deusch O."/>
            <person name="O'Flynn C."/>
            <person name="Davis I."/>
            <person name="Jospin G."/>
            <person name="Darling A.E."/>
            <person name="Coil D.A."/>
            <person name="Alexiev A."/>
            <person name="Horsfall A."/>
            <person name="Kirkwood N."/>
            <person name="Harris S."/>
            <person name="Eisen J.A."/>
        </authorList>
    </citation>
    <scope>NUCLEOTIDE SEQUENCE [LARGE SCALE GENOMIC DNA]</scope>
    <source>
        <strain evidence="12">COT-022 OH1391</strain>
    </source>
</reference>
<keyword evidence="12" id="KW-1185">Reference proteome</keyword>
<dbReference type="RefSeq" id="WP_036883190.1">
    <property type="nucleotide sequence ID" value="NZ_JQZW01000006.1"/>
</dbReference>
<evidence type="ECO:0000256" key="6">
    <source>
        <dbReference type="ARBA" id="ARBA00023157"/>
    </source>
</evidence>
<dbReference type="InterPro" id="IPR012081">
    <property type="entry name" value="Alkyl_hydroperoxide_Rdtase_suF"/>
</dbReference>
<comment type="similarity">
    <text evidence="1">Belongs to the class-II pyridine nucleotide-disulfide oxidoreductase family.</text>
</comment>
<dbReference type="PROSITE" id="PS00573">
    <property type="entry name" value="PYRIDINE_REDOX_2"/>
    <property type="match status" value="1"/>
</dbReference>
<protein>
    <submittedName>
        <fullName evidence="11">NADH dehydrogenase</fullName>
    </submittedName>
</protein>
<organism evidence="11 12">
    <name type="scientific">Porphyromonas gingivicanis</name>
    <dbReference type="NCBI Taxonomy" id="266762"/>
    <lineage>
        <taxon>Bacteria</taxon>
        <taxon>Pseudomonadati</taxon>
        <taxon>Bacteroidota</taxon>
        <taxon>Bacteroidia</taxon>
        <taxon>Bacteroidales</taxon>
        <taxon>Porphyromonadaceae</taxon>
        <taxon>Porphyromonas</taxon>
    </lineage>
</organism>
<dbReference type="PRINTS" id="PR00469">
    <property type="entry name" value="PNDRDTASEII"/>
</dbReference>
<comment type="cofactor">
    <cofactor evidence="8">
        <name>FAD</name>
        <dbReference type="ChEBI" id="CHEBI:57692"/>
    </cofactor>
    <text evidence="8">Binds 1 FAD per subunit.</text>
</comment>
<feature type="binding site" evidence="8">
    <location>
        <begin position="354"/>
        <end position="368"/>
    </location>
    <ligand>
        <name>NAD(+)</name>
        <dbReference type="ChEBI" id="CHEBI:57540"/>
    </ligand>
</feature>
<dbReference type="GO" id="GO:0102039">
    <property type="term" value="F:NADH-dependent peroxiredoxin activity"/>
    <property type="evidence" value="ECO:0007669"/>
    <property type="project" value="InterPro"/>
</dbReference>
<dbReference type="GO" id="GO:0050660">
    <property type="term" value="F:flavin adenine dinucleotide binding"/>
    <property type="evidence" value="ECO:0007669"/>
    <property type="project" value="InterPro"/>
</dbReference>
<dbReference type="InterPro" id="IPR008255">
    <property type="entry name" value="Pyr_nucl-diS_OxRdtase_2_AS"/>
</dbReference>
<proteinExistence type="inferred from homology"/>
<evidence type="ECO:0000256" key="5">
    <source>
        <dbReference type="ARBA" id="ARBA00023002"/>
    </source>
</evidence>
<dbReference type="PROSITE" id="PS51354">
    <property type="entry name" value="GLUTAREDOXIN_2"/>
    <property type="match status" value="1"/>
</dbReference>
<dbReference type="InterPro" id="IPR036249">
    <property type="entry name" value="Thioredoxin-like_sf"/>
</dbReference>
<dbReference type="Proteomes" id="UP000030134">
    <property type="component" value="Unassembled WGS sequence"/>
</dbReference>
<comment type="caution">
    <text evidence="11">The sequence shown here is derived from an EMBL/GenBank/DDBJ whole genome shotgun (WGS) entry which is preliminary data.</text>
</comment>
<keyword evidence="7 9" id="KW-0676">Redox-active center</keyword>
<dbReference type="CDD" id="cd02974">
    <property type="entry name" value="AhpF_NTD_N"/>
    <property type="match status" value="1"/>
</dbReference>
<dbReference type="InterPro" id="IPR023753">
    <property type="entry name" value="FAD/NAD-binding_dom"/>
</dbReference>
<dbReference type="eggNOG" id="COG3634">
    <property type="taxonomic scope" value="Bacteria"/>
</dbReference>
<keyword evidence="3" id="KW-0285">Flavoprotein</keyword>
<evidence type="ECO:0000256" key="7">
    <source>
        <dbReference type="ARBA" id="ARBA00023284"/>
    </source>
</evidence>
<dbReference type="STRING" id="266762.HQ36_02450"/>
<evidence type="ECO:0000256" key="4">
    <source>
        <dbReference type="ARBA" id="ARBA00022827"/>
    </source>
</evidence>
<comment type="subunit">
    <text evidence="2">Homodimer.</text>
</comment>
<keyword evidence="5" id="KW-0560">Oxidoreductase</keyword>
<keyword evidence="4 8" id="KW-0274">FAD</keyword>
<dbReference type="PRINTS" id="PR00368">
    <property type="entry name" value="FADPNR"/>
</dbReference>
<dbReference type="FunFam" id="3.50.50.60:FF:000007">
    <property type="entry name" value="Alkyl hydroperoxide reductase, F subunit"/>
    <property type="match status" value="1"/>
</dbReference>
<accession>A0A0A2G5D8</accession>
<evidence type="ECO:0000259" key="10">
    <source>
        <dbReference type="Pfam" id="PF07992"/>
    </source>
</evidence>
<dbReference type="EMBL" id="JQZW01000006">
    <property type="protein sequence ID" value="KGN98488.1"/>
    <property type="molecule type" value="Genomic_DNA"/>
</dbReference>
<evidence type="ECO:0000256" key="8">
    <source>
        <dbReference type="PIRSR" id="PIRSR000238-1"/>
    </source>
</evidence>
<evidence type="ECO:0000256" key="3">
    <source>
        <dbReference type="ARBA" id="ARBA00022630"/>
    </source>
</evidence>
<dbReference type="GO" id="GO:0051287">
    <property type="term" value="F:NAD binding"/>
    <property type="evidence" value="ECO:0007669"/>
    <property type="project" value="InterPro"/>
</dbReference>
<dbReference type="PIRSF" id="PIRSF000238">
    <property type="entry name" value="AhpF"/>
    <property type="match status" value="1"/>
</dbReference>
<dbReference type="Gene3D" id="3.40.30.80">
    <property type="match status" value="1"/>
</dbReference>
<sequence length="515" mass="54863">MFDKDTLEQLSNYFAPLKKQYTLRLSTLPSHPSYQEAKTMLEQLASTASQISMVFEEKEGFCISILVDNQESGVRFRGIPGGHEFTSLLLALLNMDGIGKNIPDEGVQRRVKAIRGTVKLKTYVSLSCTNCPDVVQTLNLLSILNPNISHTMVDGAFFPDEVEALGIASVPCVMAGDKVLHVGRGDLATLLNKLEETYGSEVKEVSNQEAQAFDLVVLGGGPSGIASAIYSARKGLKVAVVAERIGGQVNETVGIENLISVPYTTGAELAQNLLTHAEGNNISLFEARTVTSVEQNGGISYVRTSSGECFATPALIVATGASWRKLGVPGEVEYTGSGVAYCAHCDGPFFKGKRVAVVGGGNSGLEAAIDLAGICEHVTVVEFLDVLKADNVLQEKVRELSNVDVLLSTATKEVKGDGKKVVAIIVTDRKSGQEKEIALDGVFVQIGLSANTKLVEELVPTNERGEIIIDASCRTQTPGIYAAGDCTTVPYKQIVIAMGEGAKAALSAFEDRIRS</sequence>
<keyword evidence="6 9" id="KW-1015">Disulfide bond</keyword>
<evidence type="ECO:0000256" key="9">
    <source>
        <dbReference type="PIRSR" id="PIRSR000238-2"/>
    </source>
</evidence>
<dbReference type="NCBIfam" id="TIGR03140">
    <property type="entry name" value="AhpF"/>
    <property type="match status" value="1"/>
</dbReference>
<dbReference type="Pfam" id="PF07992">
    <property type="entry name" value="Pyr_redox_2"/>
    <property type="match status" value="1"/>
</dbReference>
<evidence type="ECO:0000256" key="1">
    <source>
        <dbReference type="ARBA" id="ARBA00009333"/>
    </source>
</evidence>
<feature type="binding site" evidence="8">
    <location>
        <begin position="475"/>
        <end position="485"/>
    </location>
    <ligand>
        <name>FAD</name>
        <dbReference type="ChEBI" id="CHEBI:57692"/>
    </ligand>
</feature>
<name>A0A0A2G5D8_9PORP</name>
<dbReference type="PANTHER" id="PTHR48105">
    <property type="entry name" value="THIOREDOXIN REDUCTASE 1-RELATED-RELATED"/>
    <property type="match status" value="1"/>
</dbReference>
<dbReference type="AlphaFoldDB" id="A0A0A2G5D8"/>
<dbReference type="InterPro" id="IPR044141">
    <property type="entry name" value="AhpF_NTD_C"/>
</dbReference>
<dbReference type="GO" id="GO:0032991">
    <property type="term" value="C:protein-containing complex"/>
    <property type="evidence" value="ECO:0007669"/>
    <property type="project" value="UniProtKB-ARBA"/>
</dbReference>
<feature type="domain" description="FAD/NAD(P)-binding" evidence="10">
    <location>
        <begin position="213"/>
        <end position="501"/>
    </location>
</feature>
<keyword evidence="8" id="KW-0521">NADP</keyword>
<dbReference type="InterPro" id="IPR044142">
    <property type="entry name" value="AhpF_NTD_N"/>
</dbReference>
<dbReference type="InterPro" id="IPR050097">
    <property type="entry name" value="Ferredoxin-NADP_redctase_2"/>
</dbReference>
<evidence type="ECO:0000256" key="2">
    <source>
        <dbReference type="ARBA" id="ARBA00011738"/>
    </source>
</evidence>
<dbReference type="CDD" id="cd03026">
    <property type="entry name" value="AhpF_NTD_C"/>
    <property type="match status" value="1"/>
</dbReference>
<evidence type="ECO:0000313" key="12">
    <source>
        <dbReference type="Proteomes" id="UP000030134"/>
    </source>
</evidence>
<dbReference type="GO" id="GO:0016668">
    <property type="term" value="F:oxidoreductase activity, acting on a sulfur group of donors, NAD(P) as acceptor"/>
    <property type="evidence" value="ECO:0007669"/>
    <property type="project" value="UniProtKB-ARBA"/>
</dbReference>
<dbReference type="GO" id="GO:0000302">
    <property type="term" value="P:response to reactive oxygen species"/>
    <property type="evidence" value="ECO:0007669"/>
    <property type="project" value="InterPro"/>
</dbReference>
<dbReference type="Gene3D" id="3.50.50.60">
    <property type="entry name" value="FAD/NAD(P)-binding domain"/>
    <property type="match status" value="2"/>
</dbReference>
<dbReference type="SUPFAM" id="SSF51905">
    <property type="entry name" value="FAD/NAD(P)-binding domain"/>
    <property type="match status" value="1"/>
</dbReference>
<dbReference type="GO" id="GO:0005829">
    <property type="term" value="C:cytosol"/>
    <property type="evidence" value="ECO:0007669"/>
    <property type="project" value="UniProtKB-ARBA"/>
</dbReference>
<gene>
    <name evidence="11" type="ORF">HQ36_02450</name>
</gene>
<feature type="disulfide bond" description="Redox-active" evidence="9">
    <location>
        <begin position="342"/>
        <end position="345"/>
    </location>
</feature>
<dbReference type="SUPFAM" id="SSF52833">
    <property type="entry name" value="Thioredoxin-like"/>
    <property type="match status" value="2"/>
</dbReference>
<dbReference type="OrthoDB" id="9806179at2"/>
<evidence type="ECO:0000313" key="11">
    <source>
        <dbReference type="EMBL" id="KGN98488.1"/>
    </source>
</evidence>
<dbReference type="InterPro" id="IPR036188">
    <property type="entry name" value="FAD/NAD-bd_sf"/>
</dbReference>
<keyword evidence="8" id="KW-0520">NAD</keyword>